<feature type="region of interest" description="Disordered" evidence="1">
    <location>
        <begin position="94"/>
        <end position="118"/>
    </location>
</feature>
<evidence type="ECO:0000313" key="3">
    <source>
        <dbReference type="EMBL" id="TVU06155.1"/>
    </source>
</evidence>
<evidence type="ECO:0000259" key="2">
    <source>
        <dbReference type="PROSITE" id="PS50846"/>
    </source>
</evidence>
<feature type="domain" description="HMA" evidence="2">
    <location>
        <begin position="121"/>
        <end position="188"/>
    </location>
</feature>
<dbReference type="Pfam" id="PF00403">
    <property type="entry name" value="HMA"/>
    <property type="match status" value="2"/>
</dbReference>
<dbReference type="AlphaFoldDB" id="A0A5J9T462"/>
<reference evidence="3 4" key="1">
    <citation type="journal article" date="2019" name="Sci. Rep.">
        <title>A high-quality genome of Eragrostis curvula grass provides insights into Poaceae evolution and supports new strategies to enhance forage quality.</title>
        <authorList>
            <person name="Carballo J."/>
            <person name="Santos B.A.C.M."/>
            <person name="Zappacosta D."/>
            <person name="Garbus I."/>
            <person name="Selva J.P."/>
            <person name="Gallo C.A."/>
            <person name="Diaz A."/>
            <person name="Albertini E."/>
            <person name="Caccamo M."/>
            <person name="Echenique V."/>
        </authorList>
    </citation>
    <scope>NUCLEOTIDE SEQUENCE [LARGE SCALE GENOMIC DNA]</scope>
    <source>
        <strain evidence="4">cv. Victoria</strain>
        <tissue evidence="3">Leaf</tissue>
    </source>
</reference>
<dbReference type="InterPro" id="IPR044594">
    <property type="entry name" value="HIPP01/3/5/6"/>
</dbReference>
<evidence type="ECO:0000256" key="1">
    <source>
        <dbReference type="SAM" id="MobiDB-lite"/>
    </source>
</evidence>
<feature type="compositionally biased region" description="Basic and acidic residues" evidence="1">
    <location>
        <begin position="1"/>
        <end position="19"/>
    </location>
</feature>
<dbReference type="Gene3D" id="3.30.70.100">
    <property type="match status" value="2"/>
</dbReference>
<proteinExistence type="predicted"/>
<name>A0A5J9T462_9POAL</name>
<feature type="compositionally biased region" description="Basic and acidic residues" evidence="1">
    <location>
        <begin position="192"/>
        <end position="219"/>
    </location>
</feature>
<dbReference type="SUPFAM" id="SSF55008">
    <property type="entry name" value="HMA, heavy metal-associated domain"/>
    <property type="match status" value="2"/>
</dbReference>
<organism evidence="3 4">
    <name type="scientific">Eragrostis curvula</name>
    <name type="common">weeping love grass</name>
    <dbReference type="NCBI Taxonomy" id="38414"/>
    <lineage>
        <taxon>Eukaryota</taxon>
        <taxon>Viridiplantae</taxon>
        <taxon>Streptophyta</taxon>
        <taxon>Embryophyta</taxon>
        <taxon>Tracheophyta</taxon>
        <taxon>Spermatophyta</taxon>
        <taxon>Magnoliopsida</taxon>
        <taxon>Liliopsida</taxon>
        <taxon>Poales</taxon>
        <taxon>Poaceae</taxon>
        <taxon>PACMAD clade</taxon>
        <taxon>Chloridoideae</taxon>
        <taxon>Eragrostideae</taxon>
        <taxon>Eragrostidinae</taxon>
        <taxon>Eragrostis</taxon>
    </lineage>
</organism>
<dbReference type="PROSITE" id="PS50846">
    <property type="entry name" value="HMA_2"/>
    <property type="match status" value="2"/>
</dbReference>
<protein>
    <recommendedName>
        <fullName evidence="2">HMA domain-containing protein</fullName>
    </recommendedName>
</protein>
<dbReference type="PANTHER" id="PTHR46413:SF1">
    <property type="entry name" value="HEAVY METAL-ASSOCIATED ISOPRENYLATED PLANT PROTEIN 6"/>
    <property type="match status" value="1"/>
</dbReference>
<feature type="region of interest" description="Disordered" evidence="1">
    <location>
        <begin position="1"/>
        <end position="20"/>
    </location>
</feature>
<dbReference type="InterPro" id="IPR006121">
    <property type="entry name" value="HMA_dom"/>
</dbReference>
<dbReference type="CDD" id="cd00371">
    <property type="entry name" value="HMA"/>
    <property type="match status" value="2"/>
</dbReference>
<dbReference type="GO" id="GO:0046872">
    <property type="term" value="F:metal ion binding"/>
    <property type="evidence" value="ECO:0007669"/>
    <property type="project" value="InterPro"/>
</dbReference>
<sequence length="299" mass="31288">MAEETKAAGKGGDKNKDAGTAEAGPLPIVLKVHLHCLGCARKVRKAIKRAPGVESVATDIAVGKVIVTGSADATELKERIEARTKKPVHIVSAGAGPSKKEKIADKEKGGGDTKKATDMPNKEETLQVQVQCEVCFGRIKRRNSKIKGVMDVVIDADKSTVKVTGTMDAAALPAYLRDKLRRSADVVAPGKDGGKKGKADGGGADKKKDRGGEEKKDKPAVAAAASVSPTPLGDASMCQMPQQYGYTLFPPASGGPPPNTAFYDNARYSPASPPSYPYAARLDAPLTFSDENPNACSVM</sequence>
<dbReference type="Proteomes" id="UP000324897">
    <property type="component" value="Unassembled WGS sequence"/>
</dbReference>
<dbReference type="PANTHER" id="PTHR46413">
    <property type="entry name" value="HEAVY METAL-ASSOCIATED ISOPRENYLATED PLANT PROTEIN 6"/>
    <property type="match status" value="1"/>
</dbReference>
<feature type="region of interest" description="Disordered" evidence="1">
    <location>
        <begin position="186"/>
        <end position="236"/>
    </location>
</feature>
<dbReference type="OrthoDB" id="689350at2759"/>
<accession>A0A5J9T462</accession>
<dbReference type="EMBL" id="RWGY01000051">
    <property type="protein sequence ID" value="TVU06155.1"/>
    <property type="molecule type" value="Genomic_DNA"/>
</dbReference>
<feature type="non-terminal residue" evidence="3">
    <location>
        <position position="1"/>
    </location>
</feature>
<dbReference type="InterPro" id="IPR036163">
    <property type="entry name" value="HMA_dom_sf"/>
</dbReference>
<feature type="compositionally biased region" description="Low complexity" evidence="1">
    <location>
        <begin position="220"/>
        <end position="229"/>
    </location>
</feature>
<feature type="domain" description="HMA" evidence="2">
    <location>
        <begin position="25"/>
        <end position="88"/>
    </location>
</feature>
<comment type="caution">
    <text evidence="3">The sequence shown here is derived from an EMBL/GenBank/DDBJ whole genome shotgun (WGS) entry which is preliminary data.</text>
</comment>
<keyword evidence="4" id="KW-1185">Reference proteome</keyword>
<feature type="compositionally biased region" description="Basic and acidic residues" evidence="1">
    <location>
        <begin position="98"/>
        <end position="118"/>
    </location>
</feature>
<dbReference type="Gramene" id="TVU06155">
    <property type="protein sequence ID" value="TVU06155"/>
    <property type="gene ID" value="EJB05_49353"/>
</dbReference>
<evidence type="ECO:0000313" key="4">
    <source>
        <dbReference type="Proteomes" id="UP000324897"/>
    </source>
</evidence>
<gene>
    <name evidence="3" type="ORF">EJB05_49353</name>
</gene>